<dbReference type="Proteomes" id="UP001187192">
    <property type="component" value="Unassembled WGS sequence"/>
</dbReference>
<proteinExistence type="predicted"/>
<accession>A0AA87ZVT4</accession>
<evidence type="ECO:0000313" key="1">
    <source>
        <dbReference type="EMBL" id="GMN34303.1"/>
    </source>
</evidence>
<comment type="caution">
    <text evidence="1">The sequence shown here is derived from an EMBL/GenBank/DDBJ whole genome shotgun (WGS) entry which is preliminary data.</text>
</comment>
<organism evidence="1 2">
    <name type="scientific">Ficus carica</name>
    <name type="common">Common fig</name>
    <dbReference type="NCBI Taxonomy" id="3494"/>
    <lineage>
        <taxon>Eukaryota</taxon>
        <taxon>Viridiplantae</taxon>
        <taxon>Streptophyta</taxon>
        <taxon>Embryophyta</taxon>
        <taxon>Tracheophyta</taxon>
        <taxon>Spermatophyta</taxon>
        <taxon>Magnoliopsida</taxon>
        <taxon>eudicotyledons</taxon>
        <taxon>Gunneridae</taxon>
        <taxon>Pentapetalae</taxon>
        <taxon>rosids</taxon>
        <taxon>fabids</taxon>
        <taxon>Rosales</taxon>
        <taxon>Moraceae</taxon>
        <taxon>Ficeae</taxon>
        <taxon>Ficus</taxon>
    </lineage>
</organism>
<keyword evidence="2" id="KW-1185">Reference proteome</keyword>
<dbReference type="AlphaFoldDB" id="A0AA87ZVT4"/>
<evidence type="ECO:0000313" key="2">
    <source>
        <dbReference type="Proteomes" id="UP001187192"/>
    </source>
</evidence>
<sequence>MATSKHWERREDGSVKLVMAQQSDGKGLLTARRRSDDGAVKGRCGEVSNKGVVADSA</sequence>
<reference evidence="1" key="1">
    <citation type="submission" date="2023-07" db="EMBL/GenBank/DDBJ databases">
        <title>draft genome sequence of fig (Ficus carica).</title>
        <authorList>
            <person name="Takahashi T."/>
            <person name="Nishimura K."/>
        </authorList>
    </citation>
    <scope>NUCLEOTIDE SEQUENCE</scope>
</reference>
<gene>
    <name evidence="1" type="ORF">TIFTF001_044892</name>
</gene>
<name>A0AA87ZVT4_FICCA</name>
<protein>
    <submittedName>
        <fullName evidence="1">Uncharacterized protein</fullName>
    </submittedName>
</protein>
<dbReference type="EMBL" id="BTGU01003582">
    <property type="protein sequence ID" value="GMN34303.1"/>
    <property type="molecule type" value="Genomic_DNA"/>
</dbReference>